<evidence type="ECO:0008006" key="8">
    <source>
        <dbReference type="Google" id="ProtNLM"/>
    </source>
</evidence>
<dbReference type="SUPFAM" id="SSF52047">
    <property type="entry name" value="RNI-like"/>
    <property type="match status" value="1"/>
</dbReference>
<dbReference type="EMBL" id="KB299236">
    <property type="protein sequence ID" value="ELU08196.1"/>
    <property type="molecule type" value="Genomic_DNA"/>
</dbReference>
<gene>
    <name evidence="5" type="ORF">CAPTEDRAFT_222733</name>
</gene>
<organism evidence="5">
    <name type="scientific">Capitella teleta</name>
    <name type="common">Polychaete worm</name>
    <dbReference type="NCBI Taxonomy" id="283909"/>
    <lineage>
        <taxon>Eukaryota</taxon>
        <taxon>Metazoa</taxon>
        <taxon>Spiralia</taxon>
        <taxon>Lophotrochozoa</taxon>
        <taxon>Annelida</taxon>
        <taxon>Polychaeta</taxon>
        <taxon>Sedentaria</taxon>
        <taxon>Scolecida</taxon>
        <taxon>Capitellidae</taxon>
        <taxon>Capitella</taxon>
    </lineage>
</organism>
<proteinExistence type="predicted"/>
<dbReference type="GO" id="GO:0019005">
    <property type="term" value="C:SCF ubiquitin ligase complex"/>
    <property type="evidence" value="ECO:0007669"/>
    <property type="project" value="TreeGrafter"/>
</dbReference>
<dbReference type="GO" id="GO:0031146">
    <property type="term" value="P:SCF-dependent proteasomal ubiquitin-dependent protein catabolic process"/>
    <property type="evidence" value="ECO:0007669"/>
    <property type="project" value="TreeGrafter"/>
</dbReference>
<feature type="region of interest" description="Disordered" evidence="2">
    <location>
        <begin position="1"/>
        <end position="24"/>
    </location>
</feature>
<dbReference type="AlphaFoldDB" id="R7UXR3"/>
<evidence type="ECO:0000313" key="6">
    <source>
        <dbReference type="EnsemblMetazoa" id="CapteP222733"/>
    </source>
</evidence>
<evidence type="ECO:0000313" key="5">
    <source>
        <dbReference type="EMBL" id="ELU08196.1"/>
    </source>
</evidence>
<dbReference type="STRING" id="283909.R7UXR3"/>
<reference evidence="5 7" key="2">
    <citation type="journal article" date="2013" name="Nature">
        <title>Insights into bilaterian evolution from three spiralian genomes.</title>
        <authorList>
            <person name="Simakov O."/>
            <person name="Marletaz F."/>
            <person name="Cho S.J."/>
            <person name="Edsinger-Gonzales E."/>
            <person name="Havlak P."/>
            <person name="Hellsten U."/>
            <person name="Kuo D.H."/>
            <person name="Larsson T."/>
            <person name="Lv J."/>
            <person name="Arendt D."/>
            <person name="Savage R."/>
            <person name="Osoegawa K."/>
            <person name="de Jong P."/>
            <person name="Grimwood J."/>
            <person name="Chapman J.A."/>
            <person name="Shapiro H."/>
            <person name="Aerts A."/>
            <person name="Otillar R.P."/>
            <person name="Terry A.Y."/>
            <person name="Boore J.L."/>
            <person name="Grigoriev I.V."/>
            <person name="Lindberg D.R."/>
            <person name="Seaver E.C."/>
            <person name="Weisblat D.A."/>
            <person name="Putnam N.H."/>
            <person name="Rokhsar D.S."/>
        </authorList>
    </citation>
    <scope>NUCLEOTIDE SEQUENCE</scope>
    <source>
        <strain evidence="5 7">I ESC-2004</strain>
    </source>
</reference>
<dbReference type="InterPro" id="IPR032675">
    <property type="entry name" value="LRR_dom_sf"/>
</dbReference>
<feature type="domain" description="F-box/LRR-repeat protein 15-like leucin rich repeat" evidence="4">
    <location>
        <begin position="242"/>
        <end position="413"/>
    </location>
</feature>
<dbReference type="HOGENOM" id="CLU_039973_0_0_1"/>
<sequence>MAGFLGDPMFPPDEKKNAADNDWPTSAAPTDNTFKCDYCVATIWSKNLGITVPSIDCQCQKSSSDVGLASALHWLLSPDAHGRLQGLRENDATERKRFEKHCERMKRDCTCYNNNPFADLPSEIILKIFSSFSRYQLGRTVAPVCHLFMWCAYEPRFWGKMNFRPAANASDVANTCTQRGLHTKEIRLDRTRNFVGKYMDVIGKSCPRLQKLAICSNDDLDCGVVHSISNFCDKTLVELDLSFQSAVDHNCVMWLTRLKKLKKLNLAGCTRLVDDTIIIIGLSFQKLEALNIEGISWITDTAIMHFAHARIKTLKSLETDGSHLTSQSVQALGFCKRLERLSFQHAELLTDTALRALKGLTNLKVLRMCHGLDFSPEALRVFFSHPCTKKLRKLDFQQCSQLTDEGVIAMAKGCGPNLEILILNRCWDIRDRGFRAIVMNCRKLKVLDLLGCDRLTGAPLSAIPLQLPKLLSLNIMQCHQIQEVCIRELVRNREKLHVLNTLGKRVFVQHNYMPQDCKF</sequence>
<reference evidence="6" key="3">
    <citation type="submission" date="2015-06" db="UniProtKB">
        <authorList>
            <consortium name="EnsemblMetazoa"/>
        </authorList>
    </citation>
    <scope>IDENTIFICATION</scope>
</reference>
<accession>R7UXR3</accession>
<dbReference type="SMART" id="SM00367">
    <property type="entry name" value="LRR_CC"/>
    <property type="match status" value="8"/>
</dbReference>
<feature type="domain" description="F-box" evidence="3">
    <location>
        <begin position="117"/>
        <end position="163"/>
    </location>
</feature>
<dbReference type="OrthoDB" id="10257471at2759"/>
<reference evidence="7" key="1">
    <citation type="submission" date="2012-12" db="EMBL/GenBank/DDBJ databases">
        <authorList>
            <person name="Hellsten U."/>
            <person name="Grimwood J."/>
            <person name="Chapman J.A."/>
            <person name="Shapiro H."/>
            <person name="Aerts A."/>
            <person name="Otillar R.P."/>
            <person name="Terry A.Y."/>
            <person name="Boore J.L."/>
            <person name="Simakov O."/>
            <person name="Marletaz F."/>
            <person name="Cho S.-J."/>
            <person name="Edsinger-Gonzales E."/>
            <person name="Havlak P."/>
            <person name="Kuo D.-H."/>
            <person name="Larsson T."/>
            <person name="Lv J."/>
            <person name="Arendt D."/>
            <person name="Savage R."/>
            <person name="Osoegawa K."/>
            <person name="de Jong P."/>
            <person name="Lindberg D.R."/>
            <person name="Seaver E.C."/>
            <person name="Weisblat D.A."/>
            <person name="Putnam N.H."/>
            <person name="Grigoriev I.V."/>
            <person name="Rokhsar D.S."/>
        </authorList>
    </citation>
    <scope>NUCLEOTIDE SEQUENCE</scope>
    <source>
        <strain evidence="7">I ESC-2004</strain>
    </source>
</reference>
<dbReference type="Pfam" id="PF25372">
    <property type="entry name" value="DUF7885"/>
    <property type="match status" value="1"/>
</dbReference>
<dbReference type="Pfam" id="PF12937">
    <property type="entry name" value="F-box-like"/>
    <property type="match status" value="1"/>
</dbReference>
<dbReference type="EMBL" id="AMQN01006821">
    <property type="status" value="NOT_ANNOTATED_CDS"/>
    <property type="molecule type" value="Genomic_DNA"/>
</dbReference>
<keyword evidence="1" id="KW-0833">Ubl conjugation pathway</keyword>
<dbReference type="InterPro" id="IPR057207">
    <property type="entry name" value="FBXL15_LRR"/>
</dbReference>
<dbReference type="SUPFAM" id="SSF81383">
    <property type="entry name" value="F-box domain"/>
    <property type="match status" value="1"/>
</dbReference>
<dbReference type="InterPro" id="IPR006553">
    <property type="entry name" value="Leu-rich_rpt_Cys-con_subtyp"/>
</dbReference>
<dbReference type="InterPro" id="IPR001810">
    <property type="entry name" value="F-box_dom"/>
</dbReference>
<dbReference type="InterPro" id="IPR036047">
    <property type="entry name" value="F-box-like_dom_sf"/>
</dbReference>
<dbReference type="PANTHER" id="PTHR13318">
    <property type="entry name" value="PARTNER OF PAIRED, ISOFORM B-RELATED"/>
    <property type="match status" value="1"/>
</dbReference>
<evidence type="ECO:0000256" key="2">
    <source>
        <dbReference type="SAM" id="MobiDB-lite"/>
    </source>
</evidence>
<evidence type="ECO:0000259" key="3">
    <source>
        <dbReference type="Pfam" id="PF12937"/>
    </source>
</evidence>
<dbReference type="OMA" id="VYLIGCK"/>
<evidence type="ECO:0000256" key="1">
    <source>
        <dbReference type="ARBA" id="ARBA00022786"/>
    </source>
</evidence>
<keyword evidence="7" id="KW-1185">Reference proteome</keyword>
<evidence type="ECO:0000259" key="4">
    <source>
        <dbReference type="Pfam" id="PF25372"/>
    </source>
</evidence>
<dbReference type="Gene3D" id="3.80.10.10">
    <property type="entry name" value="Ribonuclease Inhibitor"/>
    <property type="match status" value="2"/>
</dbReference>
<name>R7UXR3_CAPTE</name>
<dbReference type="EnsemblMetazoa" id="CapteT222733">
    <property type="protein sequence ID" value="CapteP222733"/>
    <property type="gene ID" value="CapteG222733"/>
</dbReference>
<protein>
    <recommendedName>
        <fullName evidence="8">F-box domain-containing protein</fullName>
    </recommendedName>
</protein>
<evidence type="ECO:0000313" key="7">
    <source>
        <dbReference type="Proteomes" id="UP000014760"/>
    </source>
</evidence>
<dbReference type="Proteomes" id="UP000014760">
    <property type="component" value="Unassembled WGS sequence"/>
</dbReference>